<organism evidence="1 2">
    <name type="scientific">Boeremia exigua</name>
    <dbReference type="NCBI Taxonomy" id="749465"/>
    <lineage>
        <taxon>Eukaryota</taxon>
        <taxon>Fungi</taxon>
        <taxon>Dikarya</taxon>
        <taxon>Ascomycota</taxon>
        <taxon>Pezizomycotina</taxon>
        <taxon>Dothideomycetes</taxon>
        <taxon>Pleosporomycetidae</taxon>
        <taxon>Pleosporales</taxon>
        <taxon>Pleosporineae</taxon>
        <taxon>Didymellaceae</taxon>
        <taxon>Boeremia</taxon>
    </lineage>
</organism>
<proteinExistence type="predicted"/>
<keyword evidence="2" id="KW-1185">Reference proteome</keyword>
<gene>
    <name evidence="1" type="ORF">OPT61_g4191</name>
</gene>
<evidence type="ECO:0000313" key="1">
    <source>
        <dbReference type="EMBL" id="KAJ8113752.1"/>
    </source>
</evidence>
<comment type="caution">
    <text evidence="1">The sequence shown here is derived from an EMBL/GenBank/DDBJ whole genome shotgun (WGS) entry which is preliminary data.</text>
</comment>
<evidence type="ECO:0000313" key="2">
    <source>
        <dbReference type="Proteomes" id="UP001153331"/>
    </source>
</evidence>
<dbReference type="EMBL" id="JAPHNI010000232">
    <property type="protein sequence ID" value="KAJ8113752.1"/>
    <property type="molecule type" value="Genomic_DNA"/>
</dbReference>
<dbReference type="Proteomes" id="UP001153331">
    <property type="component" value="Unassembled WGS sequence"/>
</dbReference>
<name>A0ACC2IF47_9PLEO</name>
<reference evidence="1" key="1">
    <citation type="submission" date="2022-11" db="EMBL/GenBank/DDBJ databases">
        <title>Genome Sequence of Boeremia exigua.</title>
        <authorList>
            <person name="Buettner E."/>
        </authorList>
    </citation>
    <scope>NUCLEOTIDE SEQUENCE</scope>
    <source>
        <strain evidence="1">CU02</strain>
    </source>
</reference>
<sequence>MSSECAVAGWAWIADGPLCRVELIENSRWSKLGTGTNGEIRLQALCDGGASVKVAARQSSWCLAAGAAIGWVAQQRHIVSCCVPWAPCLSRLQTQFGPRNDNAKGSRALCGDPRPTAISDRYTHRSILSAQPKAAYPSPIGAATIPLAVSRQQHDCASYCRLDATASAPCWRLEASAALGRYSLQASAGAVRCLTHLQVPLGKRGQVFRVRGFVPEHVTSDTSAAMIILSDVRGRVQASKGSD</sequence>
<protein>
    <submittedName>
        <fullName evidence="1">Uncharacterized protein</fullName>
    </submittedName>
</protein>
<accession>A0ACC2IF47</accession>